<evidence type="ECO:0000256" key="1">
    <source>
        <dbReference type="SAM" id="MobiDB-lite"/>
    </source>
</evidence>
<reference evidence="2" key="1">
    <citation type="submission" date="2020-07" db="EMBL/GenBank/DDBJ databases">
        <title>Clarias magur genome sequencing, assembly and annotation.</title>
        <authorList>
            <person name="Kushwaha B."/>
            <person name="Kumar R."/>
            <person name="Das P."/>
            <person name="Joshi C.G."/>
            <person name="Kumar D."/>
            <person name="Nagpure N.S."/>
            <person name="Pandey M."/>
            <person name="Agarwal S."/>
            <person name="Srivastava S."/>
            <person name="Singh M."/>
            <person name="Sahoo L."/>
            <person name="Jayasankar P."/>
            <person name="Meher P.K."/>
            <person name="Koringa P.G."/>
            <person name="Iquebal M.A."/>
            <person name="Das S.P."/>
            <person name="Bit A."/>
            <person name="Patnaik S."/>
            <person name="Patel N."/>
            <person name="Shah T.M."/>
            <person name="Hinsu A."/>
            <person name="Jena J.K."/>
        </authorList>
    </citation>
    <scope>NUCLEOTIDE SEQUENCE</scope>
    <source>
        <strain evidence="2">CIFAMagur01</strain>
        <tissue evidence="2">Testis</tissue>
    </source>
</reference>
<keyword evidence="3" id="KW-1185">Reference proteome</keyword>
<comment type="caution">
    <text evidence="2">The sequence shown here is derived from an EMBL/GenBank/DDBJ whole genome shotgun (WGS) entry which is preliminary data.</text>
</comment>
<evidence type="ECO:0000313" key="3">
    <source>
        <dbReference type="Proteomes" id="UP000727407"/>
    </source>
</evidence>
<protein>
    <submittedName>
        <fullName evidence="2">NHS-like protein 1 isoform X1</fullName>
    </submittedName>
</protein>
<accession>A0A8J4TR36</accession>
<feature type="region of interest" description="Disordered" evidence="1">
    <location>
        <begin position="1"/>
        <end position="42"/>
    </location>
</feature>
<feature type="non-terminal residue" evidence="2">
    <location>
        <position position="1"/>
    </location>
</feature>
<organism evidence="2 3">
    <name type="scientific">Clarias magur</name>
    <name type="common">Asian catfish</name>
    <name type="synonym">Macropteronotus magur</name>
    <dbReference type="NCBI Taxonomy" id="1594786"/>
    <lineage>
        <taxon>Eukaryota</taxon>
        <taxon>Metazoa</taxon>
        <taxon>Chordata</taxon>
        <taxon>Craniata</taxon>
        <taxon>Vertebrata</taxon>
        <taxon>Euteleostomi</taxon>
        <taxon>Actinopterygii</taxon>
        <taxon>Neopterygii</taxon>
        <taxon>Teleostei</taxon>
        <taxon>Ostariophysi</taxon>
        <taxon>Siluriformes</taxon>
        <taxon>Clariidae</taxon>
        <taxon>Clarias</taxon>
    </lineage>
</organism>
<sequence>ACYEEGHAKPPSASQKMGNAQPLPQYQASKAGSACSPQAEGNFHRRMLTSRVRQRYESLWTNKPILVAKGGEDQECPLRRTQSCRETRSRSCFY</sequence>
<dbReference type="EMBL" id="QNUK01000773">
    <property type="protein sequence ID" value="KAF5889731.1"/>
    <property type="molecule type" value="Genomic_DNA"/>
</dbReference>
<gene>
    <name evidence="2" type="ORF">DAT39_020570</name>
</gene>
<evidence type="ECO:0000313" key="2">
    <source>
        <dbReference type="EMBL" id="KAF5889731.1"/>
    </source>
</evidence>
<dbReference type="AlphaFoldDB" id="A0A8J4TR36"/>
<feature type="compositionally biased region" description="Polar residues" evidence="1">
    <location>
        <begin position="12"/>
        <end position="30"/>
    </location>
</feature>
<feature type="non-terminal residue" evidence="2">
    <location>
        <position position="94"/>
    </location>
</feature>
<dbReference type="OrthoDB" id="8879562at2759"/>
<name>A0A8J4TR36_CLAMG</name>
<dbReference type="Proteomes" id="UP000727407">
    <property type="component" value="Unassembled WGS sequence"/>
</dbReference>
<proteinExistence type="predicted"/>